<evidence type="ECO:0000313" key="3">
    <source>
        <dbReference type="Proteomes" id="UP000249363"/>
    </source>
</evidence>
<feature type="chain" id="PRO_5016670109" evidence="1">
    <location>
        <begin position="23"/>
        <end position="214"/>
    </location>
</feature>
<dbReference type="OrthoDB" id="4224484at2759"/>
<evidence type="ECO:0000256" key="1">
    <source>
        <dbReference type="SAM" id="SignalP"/>
    </source>
</evidence>
<dbReference type="EMBL" id="MIKG01000009">
    <property type="protein sequence ID" value="RAO69441.1"/>
    <property type="molecule type" value="Genomic_DNA"/>
</dbReference>
<feature type="signal peptide" evidence="1">
    <location>
        <begin position="1"/>
        <end position="22"/>
    </location>
</feature>
<accession>A0A364L136</accession>
<comment type="caution">
    <text evidence="2">The sequence shown here is derived from an EMBL/GenBank/DDBJ whole genome shotgun (WGS) entry which is preliminary data.</text>
</comment>
<name>A0A364L136_TALAM</name>
<gene>
    <name evidence="2" type="ORF">BHQ10_005453</name>
</gene>
<dbReference type="Proteomes" id="UP000249363">
    <property type="component" value="Unassembled WGS sequence"/>
</dbReference>
<organism evidence="2 3">
    <name type="scientific">Talaromyces amestolkiae</name>
    <dbReference type="NCBI Taxonomy" id="1196081"/>
    <lineage>
        <taxon>Eukaryota</taxon>
        <taxon>Fungi</taxon>
        <taxon>Dikarya</taxon>
        <taxon>Ascomycota</taxon>
        <taxon>Pezizomycotina</taxon>
        <taxon>Eurotiomycetes</taxon>
        <taxon>Eurotiomycetidae</taxon>
        <taxon>Eurotiales</taxon>
        <taxon>Trichocomaceae</taxon>
        <taxon>Talaromyces</taxon>
        <taxon>Talaromyces sect. Talaromyces</taxon>
    </lineage>
</organism>
<protein>
    <submittedName>
        <fullName evidence="2">Uncharacterized protein</fullName>
    </submittedName>
</protein>
<keyword evidence="3" id="KW-1185">Reference proteome</keyword>
<dbReference type="GeneID" id="63794669"/>
<proteinExistence type="predicted"/>
<dbReference type="AlphaFoldDB" id="A0A364L136"/>
<keyword evidence="1" id="KW-0732">Signal</keyword>
<sequence length="214" mass="23157">MLYDKLFLPLLAAFTALPLALAQNGNFTIYGYGTGVLGLPLFYSEGSAQLGNVSAVSGHNVSNVYCKFRYLTVSIWNDKELNVSETTEVSIEGGALLAYPNATSTQAVKHDANYTWSSLQLKIPVNGGSDNNVTFVQDVDSSGAPGEWTLYGPYVFLYDSSKQLVSHFFAEPTNDKGVFNLLWNLSEEQQAQNPDAVPVSLRTIAPVDANEASA</sequence>
<dbReference type="RefSeq" id="XP_040733957.1">
    <property type="nucleotide sequence ID" value="XM_040877931.1"/>
</dbReference>
<reference evidence="2 3" key="1">
    <citation type="journal article" date="2017" name="Biotechnol. Biofuels">
        <title>Differential beta-glucosidase expression as a function of carbon source availability in Talaromyces amestolkiae: a genomic and proteomic approach.</title>
        <authorList>
            <person name="de Eugenio L.I."/>
            <person name="Mendez-Liter J.A."/>
            <person name="Nieto-Dominguez M."/>
            <person name="Alonso L."/>
            <person name="Gil-Munoz J."/>
            <person name="Barriuso J."/>
            <person name="Prieto A."/>
            <person name="Martinez M.J."/>
        </authorList>
    </citation>
    <scope>NUCLEOTIDE SEQUENCE [LARGE SCALE GENOMIC DNA]</scope>
    <source>
        <strain evidence="2 3">CIB</strain>
    </source>
</reference>
<evidence type="ECO:0000313" key="2">
    <source>
        <dbReference type="EMBL" id="RAO69441.1"/>
    </source>
</evidence>